<organism evidence="3">
    <name type="scientific">Neisseria leonii</name>
    <dbReference type="NCBI Taxonomy" id="2995413"/>
    <lineage>
        <taxon>Bacteria</taxon>
        <taxon>Pseudomonadati</taxon>
        <taxon>Pseudomonadota</taxon>
        <taxon>Betaproteobacteria</taxon>
        <taxon>Neisseriales</taxon>
        <taxon>Neisseriaceae</taxon>
        <taxon>Neisseria</taxon>
    </lineage>
</organism>
<accession>A0A9X4DZN7</accession>
<reference evidence="3" key="1">
    <citation type="submission" date="2022-10" db="EMBL/GenBank/DDBJ databases">
        <authorList>
            <person name="Boutroux M."/>
        </authorList>
    </citation>
    <scope>NUCLEOTIDE SEQUENCE</scope>
    <source>
        <strain evidence="3">51.81</strain>
    </source>
</reference>
<dbReference type="Pfam" id="PF04014">
    <property type="entry name" value="MazE_antitoxin"/>
    <property type="match status" value="1"/>
</dbReference>
<dbReference type="NCBIfam" id="NF040493">
    <property type="entry name" value="TA_anti_VapB"/>
    <property type="match status" value="1"/>
</dbReference>
<dbReference type="Gene3D" id="2.10.260.10">
    <property type="match status" value="1"/>
</dbReference>
<dbReference type="InterPro" id="IPR037914">
    <property type="entry name" value="SpoVT-AbrB_sf"/>
</dbReference>
<dbReference type="InterPro" id="IPR051734">
    <property type="entry name" value="VapB_TA_antitoxins"/>
</dbReference>
<dbReference type="InterPro" id="IPR047976">
    <property type="entry name" value="Anti_VapB2-like"/>
</dbReference>
<dbReference type="InterPro" id="IPR007159">
    <property type="entry name" value="SpoVT-AbrB_dom"/>
</dbReference>
<gene>
    <name evidence="3" type="primary">vapB</name>
    <name evidence="3" type="ORF">ORY91_000088</name>
    <name evidence="4" type="ORF">V9W64_10755</name>
</gene>
<feature type="domain" description="SpoVT-AbrB" evidence="2">
    <location>
        <begin position="6"/>
        <end position="46"/>
    </location>
</feature>
<dbReference type="AlphaFoldDB" id="A0A9X4DZN7"/>
<dbReference type="PANTHER" id="PTHR37550">
    <property type="entry name" value="ANTITOXIN VAPB1"/>
    <property type="match status" value="1"/>
</dbReference>
<evidence type="ECO:0000313" key="3">
    <source>
        <dbReference type="EMBL" id="MDD9326721.1"/>
    </source>
</evidence>
<dbReference type="SUPFAM" id="SSF89447">
    <property type="entry name" value="AbrB/MazE/MraZ-like"/>
    <property type="match status" value="1"/>
</dbReference>
<dbReference type="PANTHER" id="PTHR37550:SF3">
    <property type="entry name" value="ANTITOXIN VAPB1"/>
    <property type="match status" value="1"/>
</dbReference>
<dbReference type="RefSeq" id="WP_274584068.1">
    <property type="nucleotide sequence ID" value="NZ_CP146598.1"/>
</dbReference>
<evidence type="ECO:0000313" key="4">
    <source>
        <dbReference type="EMBL" id="WWY03143.1"/>
    </source>
</evidence>
<keyword evidence="5" id="KW-1185">Reference proteome</keyword>
<reference evidence="4" key="2">
    <citation type="submission" date="2024-02" db="EMBL/GenBank/DDBJ databases">
        <title>Neisseria leonii sp. nov.</title>
        <authorList>
            <person name="Boutroux M."/>
            <person name="Favre-Rochex S."/>
            <person name="Gorgette O."/>
            <person name="Touak G."/>
            <person name="Muhle E."/>
            <person name="Chesneau O."/>
            <person name="Clermont D."/>
            <person name="Rahi P."/>
        </authorList>
    </citation>
    <scope>NUCLEOTIDE SEQUENCE</scope>
    <source>
        <strain evidence="4">51.81</strain>
    </source>
</reference>
<comment type="similarity">
    <text evidence="1">Belongs to the VapB family.</text>
</comment>
<evidence type="ECO:0000259" key="2">
    <source>
        <dbReference type="Pfam" id="PF04014"/>
    </source>
</evidence>
<name>A0A9X4DZN7_9NEIS</name>
<dbReference type="GO" id="GO:0003677">
    <property type="term" value="F:DNA binding"/>
    <property type="evidence" value="ECO:0007669"/>
    <property type="project" value="InterPro"/>
</dbReference>
<protein>
    <submittedName>
        <fullName evidence="3">Type II toxin-antitoxin system VapB family antitoxin</fullName>
    </submittedName>
</protein>
<proteinExistence type="inferred from homology"/>
<dbReference type="EMBL" id="JAPQFL010000001">
    <property type="protein sequence ID" value="MDD9326721.1"/>
    <property type="molecule type" value="Genomic_DNA"/>
</dbReference>
<dbReference type="Proteomes" id="UP001149607">
    <property type="component" value="Chromosome"/>
</dbReference>
<sequence>MQTAKIFITGRSQAVRLPKDFRFDGDEVFIKHFYGGVLLLPKDGGWKGFFQALDEFEPGFELVREQPEMQEREDFL</sequence>
<evidence type="ECO:0000313" key="5">
    <source>
        <dbReference type="Proteomes" id="UP001149607"/>
    </source>
</evidence>
<evidence type="ECO:0000256" key="1">
    <source>
        <dbReference type="ARBA" id="ARBA00007924"/>
    </source>
</evidence>
<dbReference type="EMBL" id="CP146598">
    <property type="protein sequence ID" value="WWY03143.1"/>
    <property type="molecule type" value="Genomic_DNA"/>
</dbReference>